<evidence type="ECO:0000313" key="2">
    <source>
        <dbReference type="Proteomes" id="UP001152562"/>
    </source>
</evidence>
<gene>
    <name evidence="1" type="ORF">PIBRA_LOCUS2343</name>
</gene>
<dbReference type="AlphaFoldDB" id="A0A9P0T0J1"/>
<name>A0A9P0T0J1_PIEBR</name>
<protein>
    <submittedName>
        <fullName evidence="1">Uncharacterized protein</fullName>
    </submittedName>
</protein>
<evidence type="ECO:0000313" key="1">
    <source>
        <dbReference type="EMBL" id="CAH3995653.1"/>
    </source>
</evidence>
<sequence length="99" mass="11064">MKVTSFASVSVYASMQASSVRRRCCTPAPPVATPSPLRSRLLARLALPLACLTSRPAALRDAPRYSHSKLFATLQKLSVQYKIPFYIPGYNNFENREFL</sequence>
<comment type="caution">
    <text evidence="1">The sequence shown here is derived from an EMBL/GenBank/DDBJ whole genome shotgun (WGS) entry which is preliminary data.</text>
</comment>
<reference evidence="1" key="1">
    <citation type="submission" date="2022-05" db="EMBL/GenBank/DDBJ databases">
        <authorList>
            <person name="Okamura Y."/>
        </authorList>
    </citation>
    <scope>NUCLEOTIDE SEQUENCE</scope>
</reference>
<keyword evidence="2" id="KW-1185">Reference proteome</keyword>
<proteinExistence type="predicted"/>
<organism evidence="1 2">
    <name type="scientific">Pieris brassicae</name>
    <name type="common">White butterfly</name>
    <name type="synonym">Large white butterfly</name>
    <dbReference type="NCBI Taxonomy" id="7116"/>
    <lineage>
        <taxon>Eukaryota</taxon>
        <taxon>Metazoa</taxon>
        <taxon>Ecdysozoa</taxon>
        <taxon>Arthropoda</taxon>
        <taxon>Hexapoda</taxon>
        <taxon>Insecta</taxon>
        <taxon>Pterygota</taxon>
        <taxon>Neoptera</taxon>
        <taxon>Endopterygota</taxon>
        <taxon>Lepidoptera</taxon>
        <taxon>Glossata</taxon>
        <taxon>Ditrysia</taxon>
        <taxon>Papilionoidea</taxon>
        <taxon>Pieridae</taxon>
        <taxon>Pierinae</taxon>
        <taxon>Pieris</taxon>
    </lineage>
</organism>
<dbReference type="EMBL" id="CALOZG010000003">
    <property type="protein sequence ID" value="CAH3995653.1"/>
    <property type="molecule type" value="Genomic_DNA"/>
</dbReference>
<accession>A0A9P0T0J1</accession>
<dbReference type="Proteomes" id="UP001152562">
    <property type="component" value="Unassembled WGS sequence"/>
</dbReference>